<dbReference type="Pfam" id="PF00534">
    <property type="entry name" value="Glycos_transf_1"/>
    <property type="match status" value="1"/>
</dbReference>
<gene>
    <name evidence="3" type="ORF">M595_1836</name>
</gene>
<dbReference type="SUPFAM" id="SSF53756">
    <property type="entry name" value="UDP-Glycosyltransferase/glycogen phosphorylase"/>
    <property type="match status" value="1"/>
</dbReference>
<evidence type="ECO:0000313" key="4">
    <source>
        <dbReference type="Proteomes" id="UP000017127"/>
    </source>
</evidence>
<comment type="caution">
    <text evidence="3">The sequence shown here is derived from an EMBL/GenBank/DDBJ whole genome shotgun (WGS) entry which is preliminary data.</text>
</comment>
<dbReference type="InterPro" id="IPR028098">
    <property type="entry name" value="Glyco_trans_4-like_N"/>
</dbReference>
<evidence type="ECO:0000313" key="3">
    <source>
        <dbReference type="EMBL" id="ERT08208.1"/>
    </source>
</evidence>
<dbReference type="PANTHER" id="PTHR45871">
    <property type="entry name" value="N-ACETYLGLUCOSAMINYL-PHOSPHATIDYLINOSITOL BIOSYNTHETIC PROTEIN"/>
    <property type="match status" value="1"/>
</dbReference>
<proteinExistence type="predicted"/>
<dbReference type="GO" id="GO:0016757">
    <property type="term" value="F:glycosyltransferase activity"/>
    <property type="evidence" value="ECO:0007669"/>
    <property type="project" value="InterPro"/>
</dbReference>
<keyword evidence="3" id="KW-0808">Transferase</keyword>
<sequence>MFEFKGGIQVYSSFFLEALQNINRPIKYDVFLKHDTHVSDKQAFDKNTNFHFSGTWPLKVRTATFVSQILSSGILQNPDLIISTHLNFTIAADYLKRLRGIPYWTIAHGIEAWNIQSPARQKALHNADKILCVSNYTRNRLIQEQHLDPKKLSLLPNTFDSNRFKISSKPSYLLERYKLQPEQPIILTVNRLVSQESYRGYDKILEVLPQIRQVIPNIHYIIAGKGDDRSRLEKSIAQHQLQDCVTLAGFVPDSELCDHYNLCDVFAMPSKLEGFGIVFLEALACGKPVLAGNQDGATDALYQGKLGALVNPDDTKEITKTLVKILQHTYPLPLMYQSEKLRKKVIEIYGFEQFKACLNQSIGDFLNFI</sequence>
<dbReference type="Proteomes" id="UP000017127">
    <property type="component" value="Unassembled WGS sequence"/>
</dbReference>
<dbReference type="AlphaFoldDB" id="U7QJY6"/>
<organism evidence="3 4">
    <name type="scientific">Lyngbya aestuarii BL J</name>
    <dbReference type="NCBI Taxonomy" id="1348334"/>
    <lineage>
        <taxon>Bacteria</taxon>
        <taxon>Bacillati</taxon>
        <taxon>Cyanobacteriota</taxon>
        <taxon>Cyanophyceae</taxon>
        <taxon>Oscillatoriophycideae</taxon>
        <taxon>Oscillatoriales</taxon>
        <taxon>Microcoleaceae</taxon>
        <taxon>Lyngbya</taxon>
    </lineage>
</organism>
<name>U7QJY6_9CYAN</name>
<feature type="domain" description="Glycosyl transferase family 1" evidence="1">
    <location>
        <begin position="178"/>
        <end position="329"/>
    </location>
</feature>
<dbReference type="Pfam" id="PF13439">
    <property type="entry name" value="Glyco_transf_4"/>
    <property type="match status" value="1"/>
</dbReference>
<keyword evidence="4" id="KW-1185">Reference proteome</keyword>
<dbReference type="PANTHER" id="PTHR45871:SF1">
    <property type="entry name" value="PHOSPHATIDYLINOSITOL N-ACETYLGLUCOSAMINYLTRANSFERASE SUBUNIT A"/>
    <property type="match status" value="1"/>
</dbReference>
<dbReference type="InterPro" id="IPR001296">
    <property type="entry name" value="Glyco_trans_1"/>
</dbReference>
<protein>
    <submittedName>
        <fullName evidence="3">Glycosyl transferases group 1 family protein</fullName>
    </submittedName>
</protein>
<dbReference type="CDD" id="cd03801">
    <property type="entry name" value="GT4_PimA-like"/>
    <property type="match status" value="1"/>
</dbReference>
<evidence type="ECO:0000259" key="1">
    <source>
        <dbReference type="Pfam" id="PF00534"/>
    </source>
</evidence>
<feature type="domain" description="Glycosyltransferase subfamily 4-like N-terminal" evidence="2">
    <location>
        <begin position="6"/>
        <end position="163"/>
    </location>
</feature>
<dbReference type="PATRIC" id="fig|1348334.3.peg.1790"/>
<reference evidence="3 4" key="1">
    <citation type="journal article" date="2013" name="Front. Microbiol.">
        <title>Comparative genomic analyses of the cyanobacterium, Lyngbya aestuarii BL J, a powerful hydrogen producer.</title>
        <authorList>
            <person name="Kothari A."/>
            <person name="Vaughn M."/>
            <person name="Garcia-Pichel F."/>
        </authorList>
    </citation>
    <scope>NUCLEOTIDE SEQUENCE [LARGE SCALE GENOMIC DNA]</scope>
    <source>
        <strain evidence="3 4">BL J</strain>
    </source>
</reference>
<accession>U7QJY6</accession>
<evidence type="ECO:0000259" key="2">
    <source>
        <dbReference type="Pfam" id="PF13439"/>
    </source>
</evidence>
<dbReference type="EMBL" id="AUZM01000013">
    <property type="protein sequence ID" value="ERT08208.1"/>
    <property type="molecule type" value="Genomic_DNA"/>
</dbReference>
<dbReference type="Gene3D" id="3.40.50.2000">
    <property type="entry name" value="Glycogen Phosphorylase B"/>
    <property type="match status" value="2"/>
</dbReference>